<dbReference type="PROSITE" id="PS51257">
    <property type="entry name" value="PROKAR_LIPOPROTEIN"/>
    <property type="match status" value="1"/>
</dbReference>
<feature type="signal peptide" evidence="1">
    <location>
        <begin position="1"/>
        <end position="22"/>
    </location>
</feature>
<feature type="chain" id="PRO_5045668796" description="Peptidase C39 domain-containing protein" evidence="1">
    <location>
        <begin position="23"/>
        <end position="343"/>
    </location>
</feature>
<dbReference type="PROSITE" id="PS50990">
    <property type="entry name" value="PEPTIDASE_C39"/>
    <property type="match status" value="1"/>
</dbReference>
<evidence type="ECO:0000256" key="1">
    <source>
        <dbReference type="SAM" id="SignalP"/>
    </source>
</evidence>
<dbReference type="NCBIfam" id="NF033920">
    <property type="entry name" value="C39_PA2778_fam"/>
    <property type="match status" value="1"/>
</dbReference>
<evidence type="ECO:0000313" key="4">
    <source>
        <dbReference type="Proteomes" id="UP000659697"/>
    </source>
</evidence>
<feature type="domain" description="Peptidase C39" evidence="2">
    <location>
        <begin position="55"/>
        <end position="185"/>
    </location>
</feature>
<dbReference type="InterPro" id="IPR039564">
    <property type="entry name" value="Peptidase_C39-like"/>
</dbReference>
<evidence type="ECO:0000313" key="3">
    <source>
        <dbReference type="EMBL" id="GHG60409.1"/>
    </source>
</evidence>
<dbReference type="InterPro" id="IPR005074">
    <property type="entry name" value="Peptidase_C39"/>
</dbReference>
<keyword evidence="1" id="KW-0732">Signal</keyword>
<dbReference type="Pfam" id="PF13529">
    <property type="entry name" value="Peptidase_C39_2"/>
    <property type="match status" value="1"/>
</dbReference>
<dbReference type="Gene3D" id="3.90.70.10">
    <property type="entry name" value="Cysteine proteinases"/>
    <property type="match status" value="1"/>
</dbReference>
<keyword evidence="4" id="KW-1185">Reference proteome</keyword>
<protein>
    <recommendedName>
        <fullName evidence="2">Peptidase C39 domain-containing protein</fullName>
    </recommendedName>
</protein>
<organism evidence="3 4">
    <name type="scientific">Alishewanella longhuensis</name>
    <dbReference type="NCBI Taxonomy" id="1091037"/>
    <lineage>
        <taxon>Bacteria</taxon>
        <taxon>Pseudomonadati</taxon>
        <taxon>Pseudomonadota</taxon>
        <taxon>Gammaproteobacteria</taxon>
        <taxon>Alteromonadales</taxon>
        <taxon>Alteromonadaceae</taxon>
        <taxon>Alishewanella</taxon>
    </lineage>
</organism>
<sequence>MRLLWQASFWAGLLLTSLISLTGCQTPVQTKQLLASPPDIVRQHVISQVPFYPQQAYFCGPTTLSEVAGFYGLEISPTDIAPNTFTPGLQGTLQIEMAAATRQLGLLAYEQRGNMSQLLSLIADDIPVIVLQNNSISWLPQWHYAVVIGYDITAQEVILHTGVTAAHRLNFSTFERTWQRGNYWMLAMLPTDKASQHLEPFIYTKACQDLLNTQQTAAGIAALMTASEQWPNYWLPYFLLGNYYFSDAPLIAAKWFAKGWPVAQQEIAYLNNYAILLSKLACHQHATSLITAALSIAPQDSNLLDSQQQILNAQQADRNSAVACQVTLPSEYPVHVIGLPRAE</sequence>
<comment type="caution">
    <text evidence="3">The sequence shown here is derived from an EMBL/GenBank/DDBJ whole genome shotgun (WGS) entry which is preliminary data.</text>
</comment>
<dbReference type="EMBL" id="BNAO01000001">
    <property type="protein sequence ID" value="GHG60409.1"/>
    <property type="molecule type" value="Genomic_DNA"/>
</dbReference>
<evidence type="ECO:0000259" key="2">
    <source>
        <dbReference type="PROSITE" id="PS50990"/>
    </source>
</evidence>
<dbReference type="RefSeq" id="WP_189429577.1">
    <property type="nucleotide sequence ID" value="NZ_BNAO01000001.1"/>
</dbReference>
<dbReference type="Proteomes" id="UP000659697">
    <property type="component" value="Unassembled WGS sequence"/>
</dbReference>
<gene>
    <name evidence="3" type="ORF">GCM10010919_03850</name>
</gene>
<name>A0ABQ3KVA3_9ALTE</name>
<proteinExistence type="predicted"/>
<reference evidence="4" key="1">
    <citation type="journal article" date="2019" name="Int. J. Syst. Evol. Microbiol.">
        <title>The Global Catalogue of Microorganisms (GCM) 10K type strain sequencing project: providing services to taxonomists for standard genome sequencing and annotation.</title>
        <authorList>
            <consortium name="The Broad Institute Genomics Platform"/>
            <consortium name="The Broad Institute Genome Sequencing Center for Infectious Disease"/>
            <person name="Wu L."/>
            <person name="Ma J."/>
        </authorList>
    </citation>
    <scope>NUCLEOTIDE SEQUENCE [LARGE SCALE GENOMIC DNA]</scope>
    <source>
        <strain evidence="4">CGMCC 1.7003</strain>
    </source>
</reference>
<accession>A0ABQ3KVA3</accession>